<evidence type="ECO:0000256" key="5">
    <source>
        <dbReference type="ARBA" id="ARBA00022490"/>
    </source>
</evidence>
<dbReference type="Proteomes" id="UP000837857">
    <property type="component" value="Chromosome 11"/>
</dbReference>
<evidence type="ECO:0000256" key="10">
    <source>
        <dbReference type="ARBA" id="ARBA00023128"/>
    </source>
</evidence>
<accession>A0ABN8HTY9</accession>
<dbReference type="Pfam" id="PF05093">
    <property type="entry name" value="CIAPIN1"/>
    <property type="match status" value="1"/>
</dbReference>
<dbReference type="EMBL" id="OW152823">
    <property type="protein sequence ID" value="CAH2039488.1"/>
    <property type="molecule type" value="Genomic_DNA"/>
</dbReference>
<evidence type="ECO:0000259" key="11">
    <source>
        <dbReference type="Pfam" id="PF05093"/>
    </source>
</evidence>
<comment type="cofactor">
    <cofactor evidence="1">
        <name>[4Fe-4S] cluster</name>
        <dbReference type="ChEBI" id="CHEBI:49883"/>
    </cofactor>
</comment>
<dbReference type="Gene3D" id="3.40.50.150">
    <property type="entry name" value="Vaccinia Virus protein VP39"/>
    <property type="match status" value="1"/>
</dbReference>
<feature type="non-terminal residue" evidence="13">
    <location>
        <position position="250"/>
    </location>
</feature>
<evidence type="ECO:0000313" key="13">
    <source>
        <dbReference type="EMBL" id="CAH2039488.1"/>
    </source>
</evidence>
<feature type="domain" description="Anamorsin N-terminal" evidence="12">
    <location>
        <begin position="7"/>
        <end position="113"/>
    </location>
</feature>
<dbReference type="CDD" id="cd02440">
    <property type="entry name" value="AdoMet_MTases"/>
    <property type="match status" value="1"/>
</dbReference>
<evidence type="ECO:0000256" key="8">
    <source>
        <dbReference type="ARBA" id="ARBA00023004"/>
    </source>
</evidence>
<sequence>MEFLKSGQNVLIIWNNSEQNDISNIVNEVKSAVVEGNVCLENSSMISESSRPKSSFDVVLSNLVAPYSVVHSDSLLAVVIKILKPSGRLILKDKTDVSSVLKFSGFLNITKSSDNLYTAEKPQFEVGSKASLNLGSKPAIWKLEDTVEEVWAGTNDDDIIDADQLLDEDDLKKPDKQSLRVCATTGKRKACADCSCGLVEELRGETKETPKSSCGSCYLGDAFRCATCPYLGMPAFKPGEQVKLDLKSDI</sequence>
<reference evidence="13" key="1">
    <citation type="submission" date="2022-03" db="EMBL/GenBank/DDBJ databases">
        <authorList>
            <person name="Martin H S."/>
        </authorList>
    </citation>
    <scope>NUCLEOTIDE SEQUENCE</scope>
</reference>
<gene>
    <name evidence="13" type="ORF">IPOD504_LOCUS1708</name>
</gene>
<keyword evidence="4" id="KW-0004">4Fe-4S</keyword>
<evidence type="ECO:0000259" key="12">
    <source>
        <dbReference type="Pfam" id="PF20922"/>
    </source>
</evidence>
<dbReference type="InterPro" id="IPR049011">
    <property type="entry name" value="Anamorsin_N_metazoan"/>
</dbReference>
<keyword evidence="6" id="KW-0001">2Fe-2S</keyword>
<evidence type="ECO:0000256" key="1">
    <source>
        <dbReference type="ARBA" id="ARBA00001966"/>
    </source>
</evidence>
<dbReference type="PANTHER" id="PTHR13273">
    <property type="entry name" value="ANAMORSIN"/>
    <property type="match status" value="1"/>
</dbReference>
<dbReference type="InterPro" id="IPR046408">
    <property type="entry name" value="CIAPIN1"/>
</dbReference>
<keyword evidence="10" id="KW-0496">Mitochondrion</keyword>
<dbReference type="InterPro" id="IPR007785">
    <property type="entry name" value="Anamorsin"/>
</dbReference>
<keyword evidence="14" id="KW-1185">Reference proteome</keyword>
<evidence type="ECO:0000256" key="6">
    <source>
        <dbReference type="ARBA" id="ARBA00022714"/>
    </source>
</evidence>
<evidence type="ECO:0000256" key="9">
    <source>
        <dbReference type="ARBA" id="ARBA00023014"/>
    </source>
</evidence>
<dbReference type="Pfam" id="PF20922">
    <property type="entry name" value="Anamorsin_N"/>
    <property type="match status" value="1"/>
</dbReference>
<name>A0ABN8HTY9_9NEOP</name>
<evidence type="ECO:0000313" key="14">
    <source>
        <dbReference type="Proteomes" id="UP000837857"/>
    </source>
</evidence>
<keyword evidence="7" id="KW-0479">Metal-binding</keyword>
<proteinExistence type="inferred from homology"/>
<comment type="subcellular location">
    <subcellularLocation>
        <location evidence="2">Cytoplasm</location>
    </subcellularLocation>
</comment>
<evidence type="ECO:0000256" key="4">
    <source>
        <dbReference type="ARBA" id="ARBA00022485"/>
    </source>
</evidence>
<organism evidence="13 14">
    <name type="scientific">Iphiclides podalirius</name>
    <name type="common">scarce swallowtail</name>
    <dbReference type="NCBI Taxonomy" id="110791"/>
    <lineage>
        <taxon>Eukaryota</taxon>
        <taxon>Metazoa</taxon>
        <taxon>Ecdysozoa</taxon>
        <taxon>Arthropoda</taxon>
        <taxon>Hexapoda</taxon>
        <taxon>Insecta</taxon>
        <taxon>Pterygota</taxon>
        <taxon>Neoptera</taxon>
        <taxon>Endopterygota</taxon>
        <taxon>Lepidoptera</taxon>
        <taxon>Glossata</taxon>
        <taxon>Ditrysia</taxon>
        <taxon>Papilionoidea</taxon>
        <taxon>Papilionidae</taxon>
        <taxon>Papilioninae</taxon>
        <taxon>Iphiclides</taxon>
    </lineage>
</organism>
<keyword evidence="8" id="KW-0408">Iron</keyword>
<evidence type="ECO:0000256" key="2">
    <source>
        <dbReference type="ARBA" id="ARBA00004496"/>
    </source>
</evidence>
<evidence type="ECO:0000256" key="3">
    <source>
        <dbReference type="ARBA" id="ARBA00008169"/>
    </source>
</evidence>
<evidence type="ECO:0008006" key="15">
    <source>
        <dbReference type="Google" id="ProtNLM"/>
    </source>
</evidence>
<dbReference type="HAMAP" id="MF_03115">
    <property type="entry name" value="Anamorsin"/>
    <property type="match status" value="1"/>
</dbReference>
<protein>
    <recommendedName>
        <fullName evidence="15">Fe-S cluster assembly protein DRE2 homolog</fullName>
    </recommendedName>
</protein>
<evidence type="ECO:0000256" key="7">
    <source>
        <dbReference type="ARBA" id="ARBA00022723"/>
    </source>
</evidence>
<dbReference type="PANTHER" id="PTHR13273:SF14">
    <property type="entry name" value="ANAMORSIN"/>
    <property type="match status" value="1"/>
</dbReference>
<dbReference type="SUPFAM" id="SSF53335">
    <property type="entry name" value="S-adenosyl-L-methionine-dependent methyltransferases"/>
    <property type="match status" value="1"/>
</dbReference>
<keyword evidence="9" id="KW-0411">Iron-sulfur</keyword>
<dbReference type="InterPro" id="IPR029063">
    <property type="entry name" value="SAM-dependent_MTases_sf"/>
</dbReference>
<keyword evidence="5" id="KW-0963">Cytoplasm</keyword>
<feature type="domain" description="Anamorsin C-terminal" evidence="11">
    <location>
        <begin position="208"/>
        <end position="244"/>
    </location>
</feature>
<comment type="similarity">
    <text evidence="3">Belongs to the anamorsin family.</text>
</comment>